<feature type="chain" id="PRO_5039893289" evidence="2">
    <location>
        <begin position="26"/>
        <end position="222"/>
    </location>
</feature>
<dbReference type="Proteomes" id="UP001055804">
    <property type="component" value="Unassembled WGS sequence"/>
</dbReference>
<dbReference type="AlphaFoldDB" id="A0A9J6PLL8"/>
<dbReference type="Pfam" id="PF11776">
    <property type="entry name" value="RcnB"/>
    <property type="match status" value="1"/>
</dbReference>
<sequence>MRNTTRATLMATIFALGALGAPAMAGAFQRTDAIPHASAAVQLADGRDWREGRREARKDWREGRREARKDWREERRERIKERREDRREARKEWREERRERLQDRREAWRDWRGDWRDDWRDRRSDWRDDRWRPDWRDGRWRDDRRAWWGTDTQNQHRWQRHPRYGQWVGHRLPRIAGLVTLSDWRRYRLPAPPPGHFYARATDDIFLVHRATHRVVEMLLLR</sequence>
<organism evidence="3 4">
    <name type="scientific">Futiania mangrovi</name>
    <dbReference type="NCBI Taxonomy" id="2959716"/>
    <lineage>
        <taxon>Bacteria</taxon>
        <taxon>Pseudomonadati</taxon>
        <taxon>Pseudomonadota</taxon>
        <taxon>Alphaproteobacteria</taxon>
        <taxon>Futianiales</taxon>
        <taxon>Futianiaceae</taxon>
        <taxon>Futiania</taxon>
    </lineage>
</organism>
<name>A0A9J6PLL8_9PROT</name>
<gene>
    <name evidence="3" type="ORF">NJQ99_11000</name>
</gene>
<dbReference type="Gene3D" id="3.10.450.160">
    <property type="entry name" value="inner membrane protein cigr"/>
    <property type="match status" value="1"/>
</dbReference>
<evidence type="ECO:0000313" key="3">
    <source>
        <dbReference type="EMBL" id="MCP1336938.1"/>
    </source>
</evidence>
<evidence type="ECO:0000313" key="4">
    <source>
        <dbReference type="Proteomes" id="UP001055804"/>
    </source>
</evidence>
<dbReference type="RefSeq" id="WP_269332880.1">
    <property type="nucleotide sequence ID" value="NZ_JAMZFT010000002.1"/>
</dbReference>
<dbReference type="InterPro" id="IPR024572">
    <property type="entry name" value="RcnB"/>
</dbReference>
<protein>
    <submittedName>
        <fullName evidence="3">RcnB family protein</fullName>
    </submittedName>
</protein>
<dbReference type="EMBL" id="JAMZFT010000002">
    <property type="protein sequence ID" value="MCP1336938.1"/>
    <property type="molecule type" value="Genomic_DNA"/>
</dbReference>
<accession>A0A9J6PLL8</accession>
<proteinExistence type="predicted"/>
<evidence type="ECO:0000256" key="1">
    <source>
        <dbReference type="SAM" id="Coils"/>
    </source>
</evidence>
<feature type="coiled-coil region" evidence="1">
    <location>
        <begin position="72"/>
        <end position="99"/>
    </location>
</feature>
<feature type="signal peptide" evidence="2">
    <location>
        <begin position="1"/>
        <end position="25"/>
    </location>
</feature>
<keyword evidence="1" id="KW-0175">Coiled coil</keyword>
<evidence type="ECO:0000256" key="2">
    <source>
        <dbReference type="SAM" id="SignalP"/>
    </source>
</evidence>
<keyword evidence="2" id="KW-0732">Signal</keyword>
<comment type="caution">
    <text evidence="3">The sequence shown here is derived from an EMBL/GenBank/DDBJ whole genome shotgun (WGS) entry which is preliminary data.</text>
</comment>
<keyword evidence="4" id="KW-1185">Reference proteome</keyword>
<reference evidence="3" key="1">
    <citation type="submission" date="2022-06" db="EMBL/GenBank/DDBJ databases">
        <title>Isolation and Genomics of Futiania mangrovii gen. nov., sp. nov., a Rare and Metabolically-versatile member in the Class Alphaproteobacteria.</title>
        <authorList>
            <person name="Liu L."/>
            <person name="Huang W.-C."/>
            <person name="Pan J."/>
            <person name="Li J."/>
            <person name="Huang Y."/>
            <person name="Du H."/>
            <person name="Liu Y."/>
            <person name="Li M."/>
        </authorList>
    </citation>
    <scope>NUCLEOTIDE SEQUENCE</scope>
    <source>
        <strain evidence="3">FT118</strain>
    </source>
</reference>